<accession>A0A1H8E886</accession>
<dbReference type="OrthoDB" id="2449457at2"/>
<evidence type="ECO:0000313" key="2">
    <source>
        <dbReference type="EMBL" id="SEN14998.1"/>
    </source>
</evidence>
<reference evidence="3" key="1">
    <citation type="submission" date="2016-10" db="EMBL/GenBank/DDBJ databases">
        <authorList>
            <person name="Varghese N."/>
            <person name="Submissions S."/>
        </authorList>
    </citation>
    <scope>NUCLEOTIDE SEQUENCE [LARGE SCALE GENOMIC DNA]</scope>
    <source>
        <strain evidence="3">B48,IBRC-M 10115,DSM 25386,CECT 8001</strain>
    </source>
</reference>
<evidence type="ECO:0000259" key="1">
    <source>
        <dbReference type="Pfam" id="PF10026"/>
    </source>
</evidence>
<sequence length="260" mass="30847">MGIVRTDEWLEQDFHRPVKICEQHLRDSFNGDSPENIYQYLVNFGMYKPNRRTLGTFKWMQKSETWDRLAKVVENYRKEWKGPDVPVYLFPMNSGGIFSNRGERKSGVSFRDKIFLFLSPLDDEGEQEALFVHEYHHVCRMKQQKKRADQYTLLDSIILEGLAENAVFETCGESYRAKWCTYYSSKQLSRIWEQHIKNNLDARKNTSIHDEILFGYKSSAPLMGYAFGYELVERYKHNNKQLTMKDSFRLPSETFIKEID</sequence>
<dbReference type="STRING" id="930146.SAMN05192533_109175"/>
<dbReference type="Pfam" id="PF10026">
    <property type="entry name" value="DUF2268"/>
    <property type="match status" value="1"/>
</dbReference>
<organism evidence="2 3">
    <name type="scientific">Mesobacillus persicus</name>
    <dbReference type="NCBI Taxonomy" id="930146"/>
    <lineage>
        <taxon>Bacteria</taxon>
        <taxon>Bacillati</taxon>
        <taxon>Bacillota</taxon>
        <taxon>Bacilli</taxon>
        <taxon>Bacillales</taxon>
        <taxon>Bacillaceae</taxon>
        <taxon>Mesobacillus</taxon>
    </lineage>
</organism>
<feature type="domain" description="DUF2268" evidence="1">
    <location>
        <begin position="66"/>
        <end position="257"/>
    </location>
</feature>
<dbReference type="RefSeq" id="WP_090746728.1">
    <property type="nucleotide sequence ID" value="NZ_FOBW01000009.1"/>
</dbReference>
<name>A0A1H8E886_9BACI</name>
<keyword evidence="3" id="KW-1185">Reference proteome</keyword>
<protein>
    <submittedName>
        <fullName evidence="2">Uncharacterized protein YjaZ</fullName>
    </submittedName>
</protein>
<evidence type="ECO:0000313" key="3">
    <source>
        <dbReference type="Proteomes" id="UP000198553"/>
    </source>
</evidence>
<dbReference type="AlphaFoldDB" id="A0A1H8E886"/>
<gene>
    <name evidence="2" type="ORF">SAMN05192533_109175</name>
</gene>
<dbReference type="InterPro" id="IPR018728">
    <property type="entry name" value="DUF2268"/>
</dbReference>
<proteinExistence type="predicted"/>
<dbReference type="Proteomes" id="UP000198553">
    <property type="component" value="Unassembled WGS sequence"/>
</dbReference>
<dbReference type="EMBL" id="FOBW01000009">
    <property type="protein sequence ID" value="SEN14998.1"/>
    <property type="molecule type" value="Genomic_DNA"/>
</dbReference>